<dbReference type="Gene3D" id="1.20.140.100">
    <property type="entry name" value="Dynein heavy chain, N-terminal domain 2"/>
    <property type="match status" value="1"/>
</dbReference>
<comment type="caution">
    <text evidence="4">The sequence shown here is derived from an EMBL/GenBank/DDBJ whole genome shotgun (WGS) entry which is preliminary data.</text>
</comment>
<dbReference type="Gene3D" id="1.10.287.2620">
    <property type="match status" value="1"/>
</dbReference>
<evidence type="ECO:0000313" key="5">
    <source>
        <dbReference type="Proteomes" id="UP000324800"/>
    </source>
</evidence>
<dbReference type="PANTHER" id="PTHR45703">
    <property type="entry name" value="DYNEIN HEAVY CHAIN"/>
    <property type="match status" value="1"/>
</dbReference>
<dbReference type="AlphaFoldDB" id="A0A5J4X921"/>
<name>A0A5J4X921_9EUKA</name>
<dbReference type="GO" id="GO:0045505">
    <property type="term" value="F:dynein intermediate chain binding"/>
    <property type="evidence" value="ECO:0007669"/>
    <property type="project" value="InterPro"/>
</dbReference>
<evidence type="ECO:0000313" key="4">
    <source>
        <dbReference type="EMBL" id="KAA6403758.1"/>
    </source>
</evidence>
<evidence type="ECO:0000256" key="1">
    <source>
        <dbReference type="SAM" id="Coils"/>
    </source>
</evidence>
<organism evidence="4 5">
    <name type="scientific">Streblomastix strix</name>
    <dbReference type="NCBI Taxonomy" id="222440"/>
    <lineage>
        <taxon>Eukaryota</taxon>
        <taxon>Metamonada</taxon>
        <taxon>Preaxostyla</taxon>
        <taxon>Oxymonadida</taxon>
        <taxon>Streblomastigidae</taxon>
        <taxon>Streblomastix</taxon>
    </lineage>
</organism>
<dbReference type="Proteomes" id="UP000324800">
    <property type="component" value="Unassembled WGS sequence"/>
</dbReference>
<feature type="coiled-coil region" evidence="1">
    <location>
        <begin position="4"/>
        <end position="59"/>
    </location>
</feature>
<dbReference type="GO" id="GO:0030286">
    <property type="term" value="C:dynein complex"/>
    <property type="evidence" value="ECO:0007669"/>
    <property type="project" value="InterPro"/>
</dbReference>
<accession>A0A5J4X921</accession>
<sequence>MIFSDRLDAELRILLKDLEEELENIARNVDGSVDSIDDLRHLIIAYSEFNEKADEFEQRTSNISDEINVLMKFRTTGNQKVYSLYERVQSLFNQLKKNSLEFSSTFEQHKMLLSDQIQRIQDDFRSGVNILLDDIQRASRVLQDGTRDPDKQAEVAERLLYQVKEKLVRLQELNSDESLLGIPLMSPQALQEEKIRLENHAALFRMNSNFQKWLRDIRNILFEKSNVSTFLDQLSIYSINIEKIDRKEVPQDIYMKTVTEIDSLQLHFSILAEINPQKIKHRHWLVIARIVKSQELLLTPYPTIGILIDANLPSERTKVNEIIAIAAGESKVEQELIHIDRLWNRILRFEFVDNWMMQIIDEVSCKRAVNESNNSLIQLSQLMYNKYRKPFLSKMREWDQMLTPLPSLLSLLITTQQLFCTLRGLFENTAIVIALPTETRAFSKIREDWHRLMTKVRMDPLIAHCFASGEYVTNALPQIHQHLLECKMRIRPFLQKKQNEIPLLFTLTEEQVINAISYTRQIEDLLPVLRLMFPNVINFNYSETPTQCSSVYSAPEIRYPQLFNQDQKSVKQGIGNQFNNFSRINSQIDRQSNSSLSNVSSLHESHNKQEAKEKDKRDEGKQQTSDQTGSNLKKYDSNQDESDSYEDDDQSESTSSNSESQGEKVPLLTAVPFTPGQDPSSFYLALQSSLHESIQHLCTEAAIKLMGMVHMKGVAPNVYKRLLLIRHEQLRHLSLNIENQTNPYGTL</sequence>
<evidence type="ECO:0000259" key="3">
    <source>
        <dbReference type="Pfam" id="PF08393"/>
    </source>
</evidence>
<feature type="compositionally biased region" description="Polar residues" evidence="2">
    <location>
        <begin position="622"/>
        <end position="631"/>
    </location>
</feature>
<dbReference type="InterPro" id="IPR042222">
    <property type="entry name" value="Dynein_2_N"/>
</dbReference>
<dbReference type="InterPro" id="IPR013602">
    <property type="entry name" value="Dynein_heavy_linker"/>
</dbReference>
<feature type="compositionally biased region" description="Low complexity" evidence="2">
    <location>
        <begin position="592"/>
        <end position="602"/>
    </location>
</feature>
<feature type="region of interest" description="Disordered" evidence="2">
    <location>
        <begin position="590"/>
        <end position="665"/>
    </location>
</feature>
<gene>
    <name evidence="4" type="ORF">EZS28_000714</name>
</gene>
<feature type="domain" description="Dynein heavy chain linker" evidence="3">
    <location>
        <begin position="197"/>
        <end position="554"/>
    </location>
</feature>
<keyword evidence="1" id="KW-0175">Coiled coil</keyword>
<dbReference type="EMBL" id="SNRW01000064">
    <property type="protein sequence ID" value="KAA6403758.1"/>
    <property type="molecule type" value="Genomic_DNA"/>
</dbReference>
<dbReference type="GO" id="GO:0007018">
    <property type="term" value="P:microtubule-based movement"/>
    <property type="evidence" value="ECO:0007669"/>
    <property type="project" value="InterPro"/>
</dbReference>
<dbReference type="OrthoDB" id="10674816at2759"/>
<dbReference type="Pfam" id="PF08393">
    <property type="entry name" value="DHC_N2"/>
    <property type="match status" value="1"/>
</dbReference>
<proteinExistence type="predicted"/>
<dbReference type="InterPro" id="IPR026983">
    <property type="entry name" value="DHC"/>
</dbReference>
<feature type="compositionally biased region" description="Acidic residues" evidence="2">
    <location>
        <begin position="638"/>
        <end position="651"/>
    </location>
</feature>
<evidence type="ECO:0000256" key="2">
    <source>
        <dbReference type="SAM" id="MobiDB-lite"/>
    </source>
</evidence>
<reference evidence="4 5" key="1">
    <citation type="submission" date="2019-03" db="EMBL/GenBank/DDBJ databases">
        <title>Single cell metagenomics reveals metabolic interactions within the superorganism composed of flagellate Streblomastix strix and complex community of Bacteroidetes bacteria on its surface.</title>
        <authorList>
            <person name="Treitli S.C."/>
            <person name="Kolisko M."/>
            <person name="Husnik F."/>
            <person name="Keeling P."/>
            <person name="Hampl V."/>
        </authorList>
    </citation>
    <scope>NUCLEOTIDE SEQUENCE [LARGE SCALE GENOMIC DNA]</scope>
    <source>
        <strain evidence="4">ST1C</strain>
    </source>
</reference>
<feature type="compositionally biased region" description="Basic and acidic residues" evidence="2">
    <location>
        <begin position="603"/>
        <end position="621"/>
    </location>
</feature>
<dbReference type="GO" id="GO:0051959">
    <property type="term" value="F:dynein light intermediate chain binding"/>
    <property type="evidence" value="ECO:0007669"/>
    <property type="project" value="InterPro"/>
</dbReference>
<protein>
    <recommendedName>
        <fullName evidence="3">Dynein heavy chain linker domain-containing protein</fullName>
    </recommendedName>
</protein>